<sequence>MPPRIHKLSRRLRTIYVVANSFANSLIKPTDTKAARLVSYGDLCVVNGQTTLTISLG</sequence>
<dbReference type="AlphaFoldDB" id="W9J8D7"/>
<dbReference type="EMBL" id="JH717934">
    <property type="protein sequence ID" value="EWZ28136.1"/>
    <property type="molecule type" value="Genomic_DNA"/>
</dbReference>
<name>W9J8D7_FUSOX</name>
<reference evidence="1" key="1">
    <citation type="submission" date="2011-06" db="EMBL/GenBank/DDBJ databases">
        <title>The Genome Sequence of Fusarium oxysporum Fo47.</title>
        <authorList>
            <consortium name="The Broad Institute Genome Sequencing Platform"/>
            <person name="Ma L.-J."/>
            <person name="Gale L.R."/>
            <person name="Schwartz D.C."/>
            <person name="Zhou S."/>
            <person name="Corby-Kistler H."/>
            <person name="Young S.K."/>
            <person name="Zeng Q."/>
            <person name="Gargeya S."/>
            <person name="Fitzgerald M."/>
            <person name="Haas B."/>
            <person name="Abouelleil A."/>
            <person name="Alvarado L."/>
            <person name="Arachchi H.M."/>
            <person name="Berlin A."/>
            <person name="Brown A."/>
            <person name="Chapman S.B."/>
            <person name="Chen Z."/>
            <person name="Dunbar C."/>
            <person name="Freedman E."/>
            <person name="Gearin G."/>
            <person name="Gellesch M."/>
            <person name="Goldberg J."/>
            <person name="Griggs A."/>
            <person name="Gujja S."/>
            <person name="Heiman D."/>
            <person name="Howarth C."/>
            <person name="Larson L."/>
            <person name="Lui A."/>
            <person name="MacDonald P.J.P."/>
            <person name="Mehta T."/>
            <person name="Montmayeur A."/>
            <person name="Murphy C."/>
            <person name="Neiman D."/>
            <person name="Pearson M."/>
            <person name="Priest M."/>
            <person name="Roberts A."/>
            <person name="Saif S."/>
            <person name="Shea T."/>
            <person name="Shenoy N."/>
            <person name="Sisk P."/>
            <person name="Stolte C."/>
            <person name="Sykes S."/>
            <person name="Wortman J."/>
            <person name="Nusbaum C."/>
            <person name="Birren B."/>
        </authorList>
    </citation>
    <scope>NUCLEOTIDE SEQUENCE [LARGE SCALE GENOMIC DNA]</scope>
    <source>
        <strain evidence="1">Fo47</strain>
    </source>
</reference>
<protein>
    <submittedName>
        <fullName evidence="1">Uncharacterized protein</fullName>
    </submittedName>
</protein>
<evidence type="ECO:0000313" key="1">
    <source>
        <dbReference type="EMBL" id="EWZ28136.1"/>
    </source>
</evidence>
<reference evidence="1" key="2">
    <citation type="submission" date="2012-06" db="EMBL/GenBank/DDBJ databases">
        <title>Annotation of the Genome Sequence of Fusarium oxysporum Fo47.</title>
        <authorList>
            <consortium name="The Broad Institute Genomics Platform"/>
            <person name="Ma L.-J."/>
            <person name="Corby-Kistler H."/>
            <person name="Broz K."/>
            <person name="Gale L.R."/>
            <person name="Jonkers W."/>
            <person name="O'Donnell K."/>
            <person name="Ploetz R."/>
            <person name="Steinberg C."/>
            <person name="Schwartz D.C."/>
            <person name="VanEtten H."/>
            <person name="Zhou S."/>
            <person name="Young S.K."/>
            <person name="Zeng Q."/>
            <person name="Gargeya S."/>
            <person name="Fitzgerald M."/>
            <person name="Abouelleil A."/>
            <person name="Alvarado L."/>
            <person name="Chapman S.B."/>
            <person name="Gainer-Dewar J."/>
            <person name="Goldberg J."/>
            <person name="Griggs A."/>
            <person name="Gujja S."/>
            <person name="Hansen M."/>
            <person name="Howarth C."/>
            <person name="Imamovic A."/>
            <person name="Ireland A."/>
            <person name="Larimer J."/>
            <person name="McCowan C."/>
            <person name="Murphy C."/>
            <person name="Pearson M."/>
            <person name="Poon T.W."/>
            <person name="Priest M."/>
            <person name="Roberts A."/>
            <person name="Saif S."/>
            <person name="Shea T."/>
            <person name="Sykes S."/>
            <person name="Wortman J."/>
            <person name="Nusbaum C."/>
            <person name="Birren B."/>
        </authorList>
    </citation>
    <scope>NUCLEOTIDE SEQUENCE</scope>
    <source>
        <strain evidence="1">Fo47</strain>
    </source>
</reference>
<proteinExistence type="predicted"/>
<organism evidence="1">
    <name type="scientific">Fusarium oxysporum Fo47</name>
    <dbReference type="NCBI Taxonomy" id="660027"/>
    <lineage>
        <taxon>Eukaryota</taxon>
        <taxon>Fungi</taxon>
        <taxon>Dikarya</taxon>
        <taxon>Ascomycota</taxon>
        <taxon>Pezizomycotina</taxon>
        <taxon>Sordariomycetes</taxon>
        <taxon>Hypocreomycetidae</taxon>
        <taxon>Hypocreales</taxon>
        <taxon>Nectriaceae</taxon>
        <taxon>Fusarium</taxon>
        <taxon>Fusarium oxysporum species complex</taxon>
    </lineage>
</organism>
<gene>
    <name evidence="1" type="ORF">FOZG_18154</name>
</gene>
<dbReference type="Proteomes" id="UP000030766">
    <property type="component" value="Unassembled WGS sequence"/>
</dbReference>
<dbReference type="VEuPathDB" id="FungiDB:FOZG_18154"/>
<dbReference type="HOGENOM" id="CLU_2996592_0_0_1"/>
<accession>W9J8D7</accession>